<dbReference type="Pfam" id="PF19300">
    <property type="entry name" value="BPD_transp_1_N"/>
    <property type="match status" value="1"/>
</dbReference>
<evidence type="ECO:0000256" key="7">
    <source>
        <dbReference type="RuleBase" id="RU363032"/>
    </source>
</evidence>
<evidence type="ECO:0000256" key="1">
    <source>
        <dbReference type="ARBA" id="ARBA00004651"/>
    </source>
</evidence>
<keyword evidence="2 7" id="KW-0813">Transport</keyword>
<evidence type="ECO:0000256" key="3">
    <source>
        <dbReference type="ARBA" id="ARBA00022475"/>
    </source>
</evidence>
<dbReference type="Pfam" id="PF00528">
    <property type="entry name" value="BPD_transp_1"/>
    <property type="match status" value="1"/>
</dbReference>
<comment type="similarity">
    <text evidence="7">Belongs to the binding-protein-dependent transport system permease family.</text>
</comment>
<dbReference type="CDD" id="cd06261">
    <property type="entry name" value="TM_PBP2"/>
    <property type="match status" value="1"/>
</dbReference>
<dbReference type="EMBL" id="CAJZAG010000007">
    <property type="protein sequence ID" value="CAG9177218.1"/>
    <property type="molecule type" value="Genomic_DNA"/>
</dbReference>
<feature type="transmembrane region" description="Helical" evidence="7">
    <location>
        <begin position="134"/>
        <end position="157"/>
    </location>
</feature>
<feature type="transmembrane region" description="Helical" evidence="7">
    <location>
        <begin position="286"/>
        <end position="307"/>
    </location>
</feature>
<dbReference type="Proteomes" id="UP000706525">
    <property type="component" value="Unassembled WGS sequence"/>
</dbReference>
<dbReference type="Gene3D" id="1.10.3720.10">
    <property type="entry name" value="MetI-like"/>
    <property type="match status" value="1"/>
</dbReference>
<evidence type="ECO:0000256" key="6">
    <source>
        <dbReference type="ARBA" id="ARBA00023136"/>
    </source>
</evidence>
<comment type="caution">
    <text evidence="9">The sequence shown here is derived from an EMBL/GenBank/DDBJ whole genome shotgun (WGS) entry which is preliminary data.</text>
</comment>
<accession>A0ABN7YVG2</accession>
<gene>
    <name evidence="9" type="primary">gsiC_4</name>
    <name evidence="9" type="ORF">LMG32289_03749</name>
</gene>
<feature type="domain" description="ABC transmembrane type-1" evidence="8">
    <location>
        <begin position="95"/>
        <end position="304"/>
    </location>
</feature>
<dbReference type="PANTHER" id="PTHR43163">
    <property type="entry name" value="DIPEPTIDE TRANSPORT SYSTEM PERMEASE PROTEIN DPPB-RELATED"/>
    <property type="match status" value="1"/>
</dbReference>
<evidence type="ECO:0000313" key="9">
    <source>
        <dbReference type="EMBL" id="CAG9177218.1"/>
    </source>
</evidence>
<name>A0ABN7YVG2_9BURK</name>
<dbReference type="PANTHER" id="PTHR43163:SF6">
    <property type="entry name" value="DIPEPTIDE TRANSPORT SYSTEM PERMEASE PROTEIN DPPB-RELATED"/>
    <property type="match status" value="1"/>
</dbReference>
<keyword evidence="5 7" id="KW-1133">Transmembrane helix</keyword>
<keyword evidence="3" id="KW-1003">Cell membrane</keyword>
<evidence type="ECO:0000256" key="5">
    <source>
        <dbReference type="ARBA" id="ARBA00022989"/>
    </source>
</evidence>
<keyword evidence="6 7" id="KW-0472">Membrane</keyword>
<dbReference type="InterPro" id="IPR045621">
    <property type="entry name" value="BPD_transp_1_N"/>
</dbReference>
<evidence type="ECO:0000256" key="4">
    <source>
        <dbReference type="ARBA" id="ARBA00022692"/>
    </source>
</evidence>
<evidence type="ECO:0000313" key="10">
    <source>
        <dbReference type="Proteomes" id="UP000706525"/>
    </source>
</evidence>
<dbReference type="SUPFAM" id="SSF161098">
    <property type="entry name" value="MetI-like"/>
    <property type="match status" value="1"/>
</dbReference>
<reference evidence="9 10" key="1">
    <citation type="submission" date="2021-08" db="EMBL/GenBank/DDBJ databases">
        <authorList>
            <person name="Peeters C."/>
        </authorList>
    </citation>
    <scope>NUCLEOTIDE SEQUENCE [LARGE SCALE GENOMIC DNA]</scope>
    <source>
        <strain evidence="9 10">LMG 32289</strain>
    </source>
</reference>
<dbReference type="InterPro" id="IPR035906">
    <property type="entry name" value="MetI-like_sf"/>
</dbReference>
<comment type="subcellular location">
    <subcellularLocation>
        <location evidence="1 7">Cell membrane</location>
        <topology evidence="1 7">Multi-pass membrane protein</topology>
    </subcellularLocation>
</comment>
<evidence type="ECO:0000259" key="8">
    <source>
        <dbReference type="PROSITE" id="PS50928"/>
    </source>
</evidence>
<protein>
    <submittedName>
        <fullName evidence="9">Glutathione transport system permease protein GsiC</fullName>
    </submittedName>
</protein>
<keyword evidence="10" id="KW-1185">Reference proteome</keyword>
<evidence type="ECO:0000256" key="2">
    <source>
        <dbReference type="ARBA" id="ARBA00022448"/>
    </source>
</evidence>
<sequence>MLEIVIKRLISTIPVMLTVATLVFLLLRLAPGDPARVIAGDMASEDTITQIRGEMGLDQSVGTQYVRWLAALAQGDLGHSVLSKQPVSTLIAARLGPTFSLAGGAILLTIALAIPLGVLAAWRHRRLADRGIMAGAVLAFSVPAFVVGYLLILVFSVKLNWLPVQGYTPLAEGVGEYLSHLVLPVITLATIFVALITRITRASVLDVLGEDFVRTARAKGVTERFVLFRHALRNAAIPIVTVVGVALTTLISGVVVTETVFNISGVGRLIVDAVLSRDYPVVQGTILFFSFLYVFINLLIDIAYVVLDPRIRY</sequence>
<keyword evidence="4 7" id="KW-0812">Transmembrane</keyword>
<feature type="transmembrane region" description="Helical" evidence="7">
    <location>
        <begin position="235"/>
        <end position="256"/>
    </location>
</feature>
<dbReference type="RefSeq" id="WP_223990955.1">
    <property type="nucleotide sequence ID" value="NZ_CAJZAG010000007.1"/>
</dbReference>
<dbReference type="InterPro" id="IPR000515">
    <property type="entry name" value="MetI-like"/>
</dbReference>
<feature type="transmembrane region" description="Helical" evidence="7">
    <location>
        <begin position="99"/>
        <end position="122"/>
    </location>
</feature>
<feature type="transmembrane region" description="Helical" evidence="7">
    <location>
        <begin position="177"/>
        <end position="196"/>
    </location>
</feature>
<feature type="transmembrane region" description="Helical" evidence="7">
    <location>
        <begin position="9"/>
        <end position="27"/>
    </location>
</feature>
<dbReference type="PROSITE" id="PS50928">
    <property type="entry name" value="ABC_TM1"/>
    <property type="match status" value="1"/>
</dbReference>
<proteinExistence type="inferred from homology"/>
<organism evidence="9 10">
    <name type="scientific">Cupriavidus pampae</name>
    <dbReference type="NCBI Taxonomy" id="659251"/>
    <lineage>
        <taxon>Bacteria</taxon>
        <taxon>Pseudomonadati</taxon>
        <taxon>Pseudomonadota</taxon>
        <taxon>Betaproteobacteria</taxon>
        <taxon>Burkholderiales</taxon>
        <taxon>Burkholderiaceae</taxon>
        <taxon>Cupriavidus</taxon>
    </lineage>
</organism>